<dbReference type="InterPro" id="IPR029058">
    <property type="entry name" value="AB_hydrolase_fold"/>
</dbReference>
<dbReference type="Gene3D" id="3.40.50.1820">
    <property type="entry name" value="alpha/beta hydrolase"/>
    <property type="match status" value="1"/>
</dbReference>
<dbReference type="PANTHER" id="PTHR37946">
    <property type="entry name" value="SLL1969 PROTEIN"/>
    <property type="match status" value="1"/>
</dbReference>
<dbReference type="Pfam" id="PF05057">
    <property type="entry name" value="DUF676"/>
    <property type="match status" value="1"/>
</dbReference>
<keyword evidence="3" id="KW-1185">Reference proteome</keyword>
<comment type="caution">
    <text evidence="2">The sequence shown here is derived from an EMBL/GenBank/DDBJ whole genome shotgun (WGS) entry which is preliminary data.</text>
</comment>
<name>A0A4R2LIQ0_9FIRM</name>
<organism evidence="2 3">
    <name type="scientific">Marinisporobacter balticus</name>
    <dbReference type="NCBI Taxonomy" id="2018667"/>
    <lineage>
        <taxon>Bacteria</taxon>
        <taxon>Bacillati</taxon>
        <taxon>Bacillota</taxon>
        <taxon>Clostridia</taxon>
        <taxon>Peptostreptococcales</taxon>
        <taxon>Thermotaleaceae</taxon>
        <taxon>Marinisporobacter</taxon>
    </lineage>
</organism>
<reference evidence="2 3" key="1">
    <citation type="submission" date="2019-03" db="EMBL/GenBank/DDBJ databases">
        <title>Genomic Encyclopedia of Type Strains, Phase IV (KMG-IV): sequencing the most valuable type-strain genomes for metagenomic binning, comparative biology and taxonomic classification.</title>
        <authorList>
            <person name="Goeker M."/>
        </authorList>
    </citation>
    <scope>NUCLEOTIDE SEQUENCE [LARGE SCALE GENOMIC DNA]</scope>
    <source>
        <strain evidence="2 3">DSM 102940</strain>
    </source>
</reference>
<dbReference type="EMBL" id="SLWV01000003">
    <property type="protein sequence ID" value="TCO79215.1"/>
    <property type="molecule type" value="Genomic_DNA"/>
</dbReference>
<accession>A0A4R2LIQ0</accession>
<dbReference type="Proteomes" id="UP000294919">
    <property type="component" value="Unassembled WGS sequence"/>
</dbReference>
<dbReference type="AlphaFoldDB" id="A0A4R2LIQ0"/>
<proteinExistence type="predicted"/>
<dbReference type="PANTHER" id="PTHR37946:SF1">
    <property type="entry name" value="SLL1969 PROTEIN"/>
    <property type="match status" value="1"/>
</dbReference>
<evidence type="ECO:0000313" key="2">
    <source>
        <dbReference type="EMBL" id="TCO79215.1"/>
    </source>
</evidence>
<dbReference type="InterPro" id="IPR007751">
    <property type="entry name" value="DUF676_lipase-like"/>
</dbReference>
<evidence type="ECO:0000313" key="3">
    <source>
        <dbReference type="Proteomes" id="UP000294919"/>
    </source>
</evidence>
<feature type="domain" description="DUF676" evidence="1">
    <location>
        <begin position="2"/>
        <end position="144"/>
    </location>
</feature>
<dbReference type="OrthoDB" id="9775557at2"/>
<gene>
    <name evidence="2" type="ORF">EV214_103268</name>
</gene>
<evidence type="ECO:0000259" key="1">
    <source>
        <dbReference type="Pfam" id="PF05057"/>
    </source>
</evidence>
<dbReference type="SUPFAM" id="SSF53474">
    <property type="entry name" value="alpha/beta-Hydrolases"/>
    <property type="match status" value="1"/>
</dbReference>
<protein>
    <submittedName>
        <fullName evidence="2">Putative serine esterase DUF676</fullName>
    </submittedName>
</protein>
<sequence>MKDKISILIHGYNKNQRDMQVLARHLEKLNHQCFLVNLPLTFKQIEYASVIFEEKFEKILRNIDEDKKINLIGHSTGGIIIRKFLGNTKYVERIDKCILIATPNQGSELADMTARYFNFGTKIFKTLNSLKSDHIKKIEDMKHEEIKIGAIAGNKSKSLLGKLLKGENDGRVQVNSVLHHILDDFIILAYEHKEIHYKWDTAKLADKFIMEGTFK</sequence>
<dbReference type="RefSeq" id="WP_132243008.1">
    <property type="nucleotide sequence ID" value="NZ_SLWV01000003.1"/>
</dbReference>